<gene>
    <name evidence="2" type="ORF">CTRG_04533</name>
</gene>
<dbReference type="HOGENOM" id="CLU_012462_0_0_1"/>
<dbReference type="RefSeq" id="XP_002550235.1">
    <property type="nucleotide sequence ID" value="XM_002550189.1"/>
</dbReference>
<evidence type="ECO:0000313" key="2">
    <source>
        <dbReference type="EMBL" id="EER31750.1"/>
    </source>
</evidence>
<feature type="compositionally biased region" description="Polar residues" evidence="1">
    <location>
        <begin position="653"/>
        <end position="670"/>
    </location>
</feature>
<dbReference type="KEGG" id="ctp:CTRG_04533"/>
<name>C5MEP0_CANTT</name>
<reference evidence="2 3" key="1">
    <citation type="journal article" date="2009" name="Nature">
        <title>Evolution of pathogenicity and sexual reproduction in eight Candida genomes.</title>
        <authorList>
            <person name="Butler G."/>
            <person name="Rasmussen M.D."/>
            <person name="Lin M.F."/>
            <person name="Santos M.A."/>
            <person name="Sakthikumar S."/>
            <person name="Munro C.A."/>
            <person name="Rheinbay E."/>
            <person name="Grabherr M."/>
            <person name="Forche A."/>
            <person name="Reedy J.L."/>
            <person name="Agrafioti I."/>
            <person name="Arnaud M.B."/>
            <person name="Bates S."/>
            <person name="Brown A.J."/>
            <person name="Brunke S."/>
            <person name="Costanzo M.C."/>
            <person name="Fitzpatrick D.A."/>
            <person name="de Groot P.W."/>
            <person name="Harris D."/>
            <person name="Hoyer L.L."/>
            <person name="Hube B."/>
            <person name="Klis F.M."/>
            <person name="Kodira C."/>
            <person name="Lennard N."/>
            <person name="Logue M.E."/>
            <person name="Martin R."/>
            <person name="Neiman A.M."/>
            <person name="Nikolaou E."/>
            <person name="Quail M.A."/>
            <person name="Quinn J."/>
            <person name="Santos M.C."/>
            <person name="Schmitzberger F.F."/>
            <person name="Sherlock G."/>
            <person name="Shah P."/>
            <person name="Silverstein K.A."/>
            <person name="Skrzypek M.S."/>
            <person name="Soll D."/>
            <person name="Staggs R."/>
            <person name="Stansfield I."/>
            <person name="Stumpf M.P."/>
            <person name="Sudbery P.E."/>
            <person name="Srikantha T."/>
            <person name="Zeng Q."/>
            <person name="Berman J."/>
            <person name="Berriman M."/>
            <person name="Heitman J."/>
            <person name="Gow N.A."/>
            <person name="Lorenz M.C."/>
            <person name="Birren B.W."/>
            <person name="Kellis M."/>
            <person name="Cuomo C.A."/>
        </authorList>
    </citation>
    <scope>NUCLEOTIDE SEQUENCE [LARGE SCALE GENOMIC DNA]</scope>
    <source>
        <strain evidence="3">ATCC MYA-3404 / T1</strain>
    </source>
</reference>
<keyword evidence="3" id="KW-1185">Reference proteome</keyword>
<organism evidence="2 3">
    <name type="scientific">Candida tropicalis (strain ATCC MYA-3404 / T1)</name>
    <name type="common">Yeast</name>
    <dbReference type="NCBI Taxonomy" id="294747"/>
    <lineage>
        <taxon>Eukaryota</taxon>
        <taxon>Fungi</taxon>
        <taxon>Dikarya</taxon>
        <taxon>Ascomycota</taxon>
        <taxon>Saccharomycotina</taxon>
        <taxon>Pichiomycetes</taxon>
        <taxon>Debaryomycetaceae</taxon>
        <taxon>Candida/Lodderomyces clade</taxon>
        <taxon>Candida</taxon>
    </lineage>
</organism>
<proteinExistence type="predicted"/>
<dbReference type="OrthoDB" id="4082726at2759"/>
<accession>C5MEP0</accession>
<dbReference type="EMBL" id="GG692400">
    <property type="protein sequence ID" value="EER31750.1"/>
    <property type="molecule type" value="Genomic_DNA"/>
</dbReference>
<feature type="compositionally biased region" description="Basic and acidic residues" evidence="1">
    <location>
        <begin position="673"/>
        <end position="693"/>
    </location>
</feature>
<dbReference type="GeneID" id="8299902"/>
<feature type="compositionally biased region" description="Basic and acidic residues" evidence="1">
    <location>
        <begin position="629"/>
        <end position="652"/>
    </location>
</feature>
<dbReference type="Proteomes" id="UP000002037">
    <property type="component" value="Unassembled WGS sequence"/>
</dbReference>
<protein>
    <submittedName>
        <fullName evidence="2">Uncharacterized protein</fullName>
    </submittedName>
</protein>
<evidence type="ECO:0000256" key="1">
    <source>
        <dbReference type="SAM" id="MobiDB-lite"/>
    </source>
</evidence>
<dbReference type="AlphaFoldDB" id="C5MEP0"/>
<dbReference type="VEuPathDB" id="FungiDB:CTRG_04533"/>
<feature type="region of interest" description="Disordered" evidence="1">
    <location>
        <begin position="603"/>
        <end position="706"/>
    </location>
</feature>
<dbReference type="eggNOG" id="ENOG502RS0Y">
    <property type="taxonomic scope" value="Eukaryota"/>
</dbReference>
<dbReference type="STRING" id="294747.C5MEP0"/>
<evidence type="ECO:0000313" key="3">
    <source>
        <dbReference type="Proteomes" id="UP000002037"/>
    </source>
</evidence>
<sequence length="706" mass="82550">MATNPKVNKAIQSVLKIIQSLVEKNYKNLEKEYYLDSMDDSIFTTGNSQIQDVLKKIELEYSITATDEFSESQKNEVEQYNESINTNVQDFILLSAFHSSIQSRIENYIQSETTSKHDFFNSLALILDFELSYAANVNLKCNTIFYDSLRQVTRSLMSISTATIEGFWGYFESRLGVIMNKIFGNTTVERISLLYTFNYLTDKFQSKDESGKRDSYKRDSFNDTFHARVRFLVVNILDFEDNTGLNKYFSVSNRTSPSLQSNDPYLANILEIQKLLRDPLHYLKPENHKQLKTLSDKCKKVAEEIINKEYRFRMDYPLHDQFHIVPPKSDDEQEYLMEKYSKLTYVPETYFTSLFKNKERKSQFEDKLLFESSMKQSTTRMQYLFSICVVAHLVIESSQKYKRQFLDSLGASSNVNHFIDFSAPDEVVKTFIITKRETLSAIKDFNMQYSYFIQHLLLSEKYLWGWVIYGKDPKTKKPLLADKQTTVEQLEKVSEDFKNVYRYKDSRYFNTYVTPQVTRKMRTKRGLSELDSVDAFAIEDTKRNVEDIDYELSSTDDINTKHELLEKKSLLSWRLLRNERSNNWFDAAQKFREEMLSHQEEIKLDEDDIEDGDDEDMPDVAEGNAATENEGKRQLEEDKDEANDTKRTKLVKENTNSDLQESHVTPQLQQEPEAEKPKDESDEIKPELEEPAKSDQGIETGGNDEK</sequence>
<feature type="compositionally biased region" description="Acidic residues" evidence="1">
    <location>
        <begin position="603"/>
        <end position="619"/>
    </location>
</feature>